<dbReference type="Proteomes" id="UP000736672">
    <property type="component" value="Unassembled WGS sequence"/>
</dbReference>
<evidence type="ECO:0000313" key="1">
    <source>
        <dbReference type="EMBL" id="KAH7247153.1"/>
    </source>
</evidence>
<name>A0A9P9K3Y0_FUSSL</name>
<comment type="caution">
    <text evidence="1">The sequence shown here is derived from an EMBL/GenBank/DDBJ whole genome shotgun (WGS) entry which is preliminary data.</text>
</comment>
<dbReference type="OrthoDB" id="5098606at2759"/>
<reference evidence="1" key="1">
    <citation type="journal article" date="2021" name="Nat. Commun.">
        <title>Genetic determinants of endophytism in the Arabidopsis root mycobiome.</title>
        <authorList>
            <person name="Mesny F."/>
            <person name="Miyauchi S."/>
            <person name="Thiergart T."/>
            <person name="Pickel B."/>
            <person name="Atanasova L."/>
            <person name="Karlsson M."/>
            <person name="Huettel B."/>
            <person name="Barry K.W."/>
            <person name="Haridas S."/>
            <person name="Chen C."/>
            <person name="Bauer D."/>
            <person name="Andreopoulos W."/>
            <person name="Pangilinan J."/>
            <person name="LaButti K."/>
            <person name="Riley R."/>
            <person name="Lipzen A."/>
            <person name="Clum A."/>
            <person name="Drula E."/>
            <person name="Henrissat B."/>
            <person name="Kohler A."/>
            <person name="Grigoriev I.V."/>
            <person name="Martin F.M."/>
            <person name="Hacquard S."/>
        </authorList>
    </citation>
    <scope>NUCLEOTIDE SEQUENCE</scope>
    <source>
        <strain evidence="1">FSSC 5 MPI-SDFR-AT-0091</strain>
    </source>
</reference>
<proteinExistence type="predicted"/>
<gene>
    <name evidence="1" type="ORF">B0J15DRAFT_469201</name>
</gene>
<protein>
    <submittedName>
        <fullName evidence="1">Uncharacterized protein</fullName>
    </submittedName>
</protein>
<evidence type="ECO:0000313" key="2">
    <source>
        <dbReference type="Proteomes" id="UP000736672"/>
    </source>
</evidence>
<keyword evidence="2" id="KW-1185">Reference proteome</keyword>
<dbReference type="EMBL" id="JAGTJS010000016">
    <property type="protein sequence ID" value="KAH7247153.1"/>
    <property type="molecule type" value="Genomic_DNA"/>
</dbReference>
<sequence length="214" mass="23684">MDIPNIVFEGIREWASSDSPPGPRNVSFAHLKVSRHCMSDENVWQVIMAGLWDADRGICVGSSLDAAAAYYAHHRLWAGVETDEGPGFEFQCYHGWRGSLTSYRVANGPGLKSWNMDIAPTDSLCVAFVIDSQMSAECAISLIATVQWAADVSSQYIIRVMIISSEDAPRALRKLLYIYDLGCPHPLSLNPPDSIALVRREAQRVIRTDQSDIV</sequence>
<accession>A0A9P9K3Y0</accession>
<organism evidence="1 2">
    <name type="scientific">Fusarium solani</name>
    <name type="common">Filamentous fungus</name>
    <dbReference type="NCBI Taxonomy" id="169388"/>
    <lineage>
        <taxon>Eukaryota</taxon>
        <taxon>Fungi</taxon>
        <taxon>Dikarya</taxon>
        <taxon>Ascomycota</taxon>
        <taxon>Pezizomycotina</taxon>
        <taxon>Sordariomycetes</taxon>
        <taxon>Hypocreomycetidae</taxon>
        <taxon>Hypocreales</taxon>
        <taxon>Nectriaceae</taxon>
        <taxon>Fusarium</taxon>
        <taxon>Fusarium solani species complex</taxon>
    </lineage>
</organism>
<dbReference type="AlphaFoldDB" id="A0A9P9K3Y0"/>